<reference evidence="3" key="1">
    <citation type="journal article" date="2018" name="Nat. Microbiol.">
        <title>Leveraging single-cell genomics to expand the fungal tree of life.</title>
        <authorList>
            <person name="Ahrendt S.R."/>
            <person name="Quandt C.A."/>
            <person name="Ciobanu D."/>
            <person name="Clum A."/>
            <person name="Salamov A."/>
            <person name="Andreopoulos B."/>
            <person name="Cheng J.F."/>
            <person name="Woyke T."/>
            <person name="Pelin A."/>
            <person name="Henrissat B."/>
            <person name="Reynolds N.K."/>
            <person name="Benny G.L."/>
            <person name="Smith M.E."/>
            <person name="James T.Y."/>
            <person name="Grigoriev I.V."/>
        </authorList>
    </citation>
    <scope>NUCLEOTIDE SEQUENCE [LARGE SCALE GENOMIC DNA]</scope>
    <source>
        <strain evidence="3">CSF55</strain>
    </source>
</reference>
<sequence>MTTTTRSRGSGANSQQEPNENVTKLKILKKLKTENKLKTEKKPKSKNKQKNKWEKETKNKKAPKTGKRIETEGNSKTKATQDVGREKVKIENSMMDTPTERKAYDSKAEQIMEQIRELTEEEYGYISTLIATEKRSQDDIKNKFSDILEFSTIPKENSALREYRQRALLCSKDEKVIEMESILEGKTPFVFMNASSGHGKTQMAFNLQAKGLQVLYIVCSNGGENSQNIYKAFADRQGVFENCLKADMNTISYFDVESIKRDLKKGFVYGFIGALLLNKDKVERKLKRSELLEILKKKKRKPVVFLDEFPQYVSSRNNEEGNQNYLRFMRNVFISMDVKVIISSTCSSSMNMISCGSHSRSEQCDLWCTVFPRLPKYHGAHPTVNSFSAFISNSRPLFAHLAVEYINSNPSASLDHLCAHLLTEIKWKKGKQPQFYDGQVLLFLSASFVEDDSPLINGHFADLVNNENFDIYLKDSFLCTKHDSVFRSWKRVSSFRPFKQDVLMYLSLMGGNGNCPFVHEGTVPFIDALQKALMNDNRAISFKNSNQRANDGMELEASLVGAVCVASHIQGLRGTTVSVFLKDLLYQLKGIH</sequence>
<feature type="compositionally biased region" description="Polar residues" evidence="1">
    <location>
        <begin position="1"/>
        <end position="22"/>
    </location>
</feature>
<dbReference type="Gene3D" id="3.40.50.300">
    <property type="entry name" value="P-loop containing nucleotide triphosphate hydrolases"/>
    <property type="match status" value="1"/>
</dbReference>
<evidence type="ECO:0000313" key="2">
    <source>
        <dbReference type="EMBL" id="RKP16412.1"/>
    </source>
</evidence>
<dbReference type="EMBL" id="ML006575">
    <property type="protein sequence ID" value="RKP16412.1"/>
    <property type="molecule type" value="Genomic_DNA"/>
</dbReference>
<dbReference type="AlphaFoldDB" id="A0A4P9YC38"/>
<accession>A0A4P9YC38</accession>
<dbReference type="Proteomes" id="UP000281549">
    <property type="component" value="Unassembled WGS sequence"/>
</dbReference>
<dbReference type="SUPFAM" id="SSF52540">
    <property type="entry name" value="P-loop containing nucleoside triphosphate hydrolases"/>
    <property type="match status" value="1"/>
</dbReference>
<proteinExistence type="predicted"/>
<feature type="region of interest" description="Disordered" evidence="1">
    <location>
        <begin position="1"/>
        <end position="84"/>
    </location>
</feature>
<name>A0A4P9YC38_ROZAC</name>
<gene>
    <name evidence="2" type="ORF">ROZALSC1DRAFT_25309</name>
</gene>
<dbReference type="InterPro" id="IPR027417">
    <property type="entry name" value="P-loop_NTPase"/>
</dbReference>
<evidence type="ECO:0000313" key="3">
    <source>
        <dbReference type="Proteomes" id="UP000281549"/>
    </source>
</evidence>
<feature type="non-terminal residue" evidence="2">
    <location>
        <position position="592"/>
    </location>
</feature>
<organism evidence="2 3">
    <name type="scientific">Rozella allomycis (strain CSF55)</name>
    <dbReference type="NCBI Taxonomy" id="988480"/>
    <lineage>
        <taxon>Eukaryota</taxon>
        <taxon>Fungi</taxon>
        <taxon>Fungi incertae sedis</taxon>
        <taxon>Cryptomycota</taxon>
        <taxon>Cryptomycota incertae sedis</taxon>
        <taxon>Rozella</taxon>
    </lineage>
</organism>
<protein>
    <submittedName>
        <fullName evidence="2">Uncharacterized protein</fullName>
    </submittedName>
</protein>
<feature type="compositionally biased region" description="Basic and acidic residues" evidence="1">
    <location>
        <begin position="31"/>
        <end position="42"/>
    </location>
</feature>
<evidence type="ECO:0000256" key="1">
    <source>
        <dbReference type="SAM" id="MobiDB-lite"/>
    </source>
</evidence>